<gene>
    <name evidence="14" type="ORF">HO173_008318</name>
</gene>
<dbReference type="AlphaFoldDB" id="A0A8H6L2R8"/>
<dbReference type="GO" id="GO:0042438">
    <property type="term" value="P:melanin biosynthetic process"/>
    <property type="evidence" value="ECO:0007669"/>
    <property type="project" value="UniProtKB-KW"/>
</dbReference>
<dbReference type="Gene3D" id="1.10.1280.10">
    <property type="entry name" value="Di-copper center containing domain from catechol oxidase"/>
    <property type="match status" value="1"/>
</dbReference>
<evidence type="ECO:0000256" key="7">
    <source>
        <dbReference type="ARBA" id="ARBA00023033"/>
    </source>
</evidence>
<comment type="similarity">
    <text evidence="2">Belongs to the tyrosinase family.</text>
</comment>
<accession>A0A8H6L2R8</accession>
<protein>
    <recommendedName>
        <fullName evidence="3">tyrosinase</fullName>
        <ecNumber evidence="3">1.14.18.1</ecNumber>
    </recommendedName>
</protein>
<evidence type="ECO:0000256" key="10">
    <source>
        <dbReference type="ARBA" id="ARBA00048881"/>
    </source>
</evidence>
<feature type="domain" description="Tyrosinase copper-binding" evidence="13">
    <location>
        <begin position="297"/>
        <end position="308"/>
    </location>
</feature>
<comment type="catalytic activity">
    <reaction evidence="10">
        <text>L-tyrosine + O2 = L-dopaquinone + H2O</text>
        <dbReference type="Rhea" id="RHEA:18117"/>
        <dbReference type="ChEBI" id="CHEBI:15377"/>
        <dbReference type="ChEBI" id="CHEBI:15379"/>
        <dbReference type="ChEBI" id="CHEBI:57924"/>
        <dbReference type="ChEBI" id="CHEBI:58315"/>
        <dbReference type="EC" id="1.14.18.1"/>
    </reaction>
</comment>
<keyword evidence="4" id="KW-0479">Metal-binding</keyword>
<organism evidence="14 15">
    <name type="scientific">Letharia columbiana</name>
    <dbReference type="NCBI Taxonomy" id="112416"/>
    <lineage>
        <taxon>Eukaryota</taxon>
        <taxon>Fungi</taxon>
        <taxon>Dikarya</taxon>
        <taxon>Ascomycota</taxon>
        <taxon>Pezizomycotina</taxon>
        <taxon>Lecanoromycetes</taxon>
        <taxon>OSLEUM clade</taxon>
        <taxon>Lecanoromycetidae</taxon>
        <taxon>Lecanorales</taxon>
        <taxon>Lecanorineae</taxon>
        <taxon>Parmeliaceae</taxon>
        <taxon>Letharia</taxon>
    </lineage>
</organism>
<dbReference type="EMBL" id="JACCJC010000038">
    <property type="protein sequence ID" value="KAF6233386.1"/>
    <property type="molecule type" value="Genomic_DNA"/>
</dbReference>
<comment type="caution">
    <text evidence="14">The sequence shown here is derived from an EMBL/GenBank/DDBJ whole genome shotgun (WGS) entry which is preliminary data.</text>
</comment>
<keyword evidence="6" id="KW-0186">Copper</keyword>
<dbReference type="InterPro" id="IPR050316">
    <property type="entry name" value="Tyrosinase/Hemocyanin"/>
</dbReference>
<proteinExistence type="inferred from homology"/>
<dbReference type="InterPro" id="IPR041640">
    <property type="entry name" value="Tyrosinase_C"/>
</dbReference>
<comment type="cofactor">
    <cofactor evidence="1">
        <name>Cu(2+)</name>
        <dbReference type="ChEBI" id="CHEBI:29036"/>
    </cofactor>
</comment>
<dbReference type="GO" id="GO:0004503">
    <property type="term" value="F:tyrosinase activity"/>
    <property type="evidence" value="ECO:0007669"/>
    <property type="project" value="UniProtKB-EC"/>
</dbReference>
<sequence length="582" mass="64020">MAFNRIFIVIAICLASLANAVATTGPEGGVNNSTGQRPFRQEFSTFKESGPAFDLYILSLQKFQQQNQSALLSYYQVGGIHGRPYIAWDGVQGPYQTGYCTHSSILFPSWHRPYMALFEQILWKYAQQIATTYPTAQRSTYQAAATTLRVPYWDWVLNATMPDPVNSPMISVNSPHGVTNIVNPLYNYTFHPQPSAVDFPPSDGMIAEYRSTVRYPSSSGQSQPGLANLQLEANAQAIHDATYQLIADQSNYAPFSNTGYTDGRGGSYNSLENMHNAIHSLVGNGGHMGFIPYAGFDPIFWLHHANVDRLFAIWQAMYPDSYTTAEADAEGTFTNAPGETEDVNTSLTPFHSDSAGTLYTSASVRSTRPFGYTYPEVVDWGVNASQLSSNTRTAFNKLYNPSGSLPTRSLLNKRDDPTAPHTNTTEYEYSINIRVPKAALNRPFFIHFFLGPVPPTPLTWSFAPTLIASQSILYHPTTTTTTLTYGQIPLTRALRRSHPTAPLDPRAVVPLLARRLRWAVQDFSDRVVPTVEVGGLKVFVVGRAVVGGRGEGADGLTRYGPYTIYRAATRGKVGGLPDGEGM</sequence>
<keyword evidence="11" id="KW-0732">Signal</keyword>
<dbReference type="PRINTS" id="PR00092">
    <property type="entry name" value="TYROSINASE"/>
</dbReference>
<dbReference type="EC" id="1.14.18.1" evidence="3"/>
<dbReference type="Gene3D" id="2.60.310.20">
    <property type="match status" value="1"/>
</dbReference>
<dbReference type="OrthoDB" id="1658288at2759"/>
<keyword evidence="8" id="KW-0470">Melanin biosynthesis</keyword>
<evidence type="ECO:0000259" key="13">
    <source>
        <dbReference type="PROSITE" id="PS00498"/>
    </source>
</evidence>
<keyword evidence="15" id="KW-1185">Reference proteome</keyword>
<evidence type="ECO:0000256" key="5">
    <source>
        <dbReference type="ARBA" id="ARBA00023002"/>
    </source>
</evidence>
<dbReference type="Proteomes" id="UP000578531">
    <property type="component" value="Unassembled WGS sequence"/>
</dbReference>
<comment type="catalytic activity">
    <reaction evidence="9">
        <text>2 L-dopa + O2 = 2 L-dopaquinone + 2 H2O</text>
        <dbReference type="Rhea" id="RHEA:34287"/>
        <dbReference type="ChEBI" id="CHEBI:15377"/>
        <dbReference type="ChEBI" id="CHEBI:15379"/>
        <dbReference type="ChEBI" id="CHEBI:57504"/>
        <dbReference type="ChEBI" id="CHEBI:57924"/>
        <dbReference type="EC" id="1.14.18.1"/>
    </reaction>
</comment>
<feature type="chain" id="PRO_5034963783" description="tyrosinase" evidence="11">
    <location>
        <begin position="23"/>
        <end position="582"/>
    </location>
</feature>
<evidence type="ECO:0000313" key="15">
    <source>
        <dbReference type="Proteomes" id="UP000578531"/>
    </source>
</evidence>
<feature type="signal peptide" evidence="11">
    <location>
        <begin position="1"/>
        <end position="22"/>
    </location>
</feature>
<reference evidence="14 15" key="1">
    <citation type="journal article" date="2020" name="Genomics">
        <title>Complete, high-quality genomes from long-read metagenomic sequencing of two wolf lichen thalli reveals enigmatic genome architecture.</title>
        <authorList>
            <person name="McKenzie S.K."/>
            <person name="Walston R.F."/>
            <person name="Allen J.L."/>
        </authorList>
    </citation>
    <scope>NUCLEOTIDE SEQUENCE [LARGE SCALE GENOMIC DNA]</scope>
    <source>
        <strain evidence="14">WasteWater2</strain>
    </source>
</reference>
<dbReference type="PANTHER" id="PTHR11474">
    <property type="entry name" value="TYROSINASE FAMILY MEMBER"/>
    <property type="match status" value="1"/>
</dbReference>
<evidence type="ECO:0000256" key="3">
    <source>
        <dbReference type="ARBA" id="ARBA00011906"/>
    </source>
</evidence>
<evidence type="ECO:0000256" key="11">
    <source>
        <dbReference type="SAM" id="SignalP"/>
    </source>
</evidence>
<evidence type="ECO:0000256" key="1">
    <source>
        <dbReference type="ARBA" id="ARBA00001973"/>
    </source>
</evidence>
<dbReference type="Pfam" id="PF00264">
    <property type="entry name" value="Tyrosinase"/>
    <property type="match status" value="1"/>
</dbReference>
<dbReference type="RefSeq" id="XP_037162804.1">
    <property type="nucleotide sequence ID" value="XM_037310218.1"/>
</dbReference>
<dbReference type="GeneID" id="59289974"/>
<dbReference type="Pfam" id="PF18132">
    <property type="entry name" value="Tyrosinase_C"/>
    <property type="match status" value="1"/>
</dbReference>
<evidence type="ECO:0000256" key="8">
    <source>
        <dbReference type="ARBA" id="ARBA00023101"/>
    </source>
</evidence>
<dbReference type="PANTHER" id="PTHR11474:SF76">
    <property type="entry name" value="SHKT DOMAIN-CONTAINING PROTEIN"/>
    <property type="match status" value="1"/>
</dbReference>
<dbReference type="PROSITE" id="PS00497">
    <property type="entry name" value="TYROSINASE_1"/>
    <property type="match status" value="1"/>
</dbReference>
<evidence type="ECO:0000256" key="4">
    <source>
        <dbReference type="ARBA" id="ARBA00022723"/>
    </source>
</evidence>
<dbReference type="PROSITE" id="PS00498">
    <property type="entry name" value="TYROSINASE_2"/>
    <property type="match status" value="1"/>
</dbReference>
<keyword evidence="7" id="KW-0503">Monooxygenase</keyword>
<evidence type="ECO:0000256" key="9">
    <source>
        <dbReference type="ARBA" id="ARBA00048233"/>
    </source>
</evidence>
<dbReference type="InterPro" id="IPR002227">
    <property type="entry name" value="Tyrosinase_Cu-bd"/>
</dbReference>
<evidence type="ECO:0000259" key="12">
    <source>
        <dbReference type="PROSITE" id="PS00497"/>
    </source>
</evidence>
<dbReference type="GO" id="GO:0046872">
    <property type="term" value="F:metal ion binding"/>
    <property type="evidence" value="ECO:0007669"/>
    <property type="project" value="UniProtKB-KW"/>
</dbReference>
<keyword evidence="5" id="KW-0560">Oxidoreductase</keyword>
<evidence type="ECO:0000313" key="14">
    <source>
        <dbReference type="EMBL" id="KAF6233386.1"/>
    </source>
</evidence>
<dbReference type="InterPro" id="IPR008922">
    <property type="entry name" value="Di-copper_centre_dom_sf"/>
</dbReference>
<feature type="domain" description="Tyrosinase copper-binding" evidence="12">
    <location>
        <begin position="102"/>
        <end position="119"/>
    </location>
</feature>
<evidence type="ECO:0000256" key="6">
    <source>
        <dbReference type="ARBA" id="ARBA00023008"/>
    </source>
</evidence>
<dbReference type="SUPFAM" id="SSF48056">
    <property type="entry name" value="Di-copper centre-containing domain"/>
    <property type="match status" value="1"/>
</dbReference>
<name>A0A8H6L2R8_9LECA</name>
<evidence type="ECO:0000256" key="2">
    <source>
        <dbReference type="ARBA" id="ARBA00009928"/>
    </source>
</evidence>